<evidence type="ECO:0000256" key="2">
    <source>
        <dbReference type="SAM" id="SignalP"/>
    </source>
</evidence>
<evidence type="ECO:0000259" key="3">
    <source>
        <dbReference type="PROSITE" id="PS51034"/>
    </source>
</evidence>
<dbReference type="PANTHER" id="PTHR39959">
    <property type="entry name" value="RE44287P-RELATED"/>
    <property type="match status" value="1"/>
</dbReference>
<comment type="caution">
    <text evidence="4">The sequence shown here is derived from an EMBL/GenBank/DDBJ whole genome shotgun (WGS) entry which is preliminary data.</text>
</comment>
<evidence type="ECO:0000313" key="4">
    <source>
        <dbReference type="EMBL" id="OXU17463.1"/>
    </source>
</evidence>
<dbReference type="EMBL" id="NNAY01004755">
    <property type="protein sequence ID" value="OXU17463.1"/>
    <property type="molecule type" value="Genomic_DNA"/>
</dbReference>
<evidence type="ECO:0000313" key="5">
    <source>
        <dbReference type="Proteomes" id="UP000215335"/>
    </source>
</evidence>
<feature type="transmembrane region" description="Helical" evidence="1">
    <location>
        <begin position="438"/>
        <end position="458"/>
    </location>
</feature>
<feature type="chain" id="PRO_5012421001" description="ZP domain-containing protein" evidence="2">
    <location>
        <begin position="19"/>
        <end position="467"/>
    </location>
</feature>
<dbReference type="Proteomes" id="UP000215335">
    <property type="component" value="Unassembled WGS sequence"/>
</dbReference>
<protein>
    <recommendedName>
        <fullName evidence="3">ZP domain-containing protein</fullName>
    </recommendedName>
</protein>
<dbReference type="AlphaFoldDB" id="A0A232EGI7"/>
<dbReference type="InterPro" id="IPR001507">
    <property type="entry name" value="ZP_dom"/>
</dbReference>
<dbReference type="OrthoDB" id="6757328at2759"/>
<proteinExistence type="predicted"/>
<keyword evidence="1" id="KW-0472">Membrane</keyword>
<dbReference type="PROSITE" id="PS51034">
    <property type="entry name" value="ZP_2"/>
    <property type="match status" value="1"/>
</dbReference>
<feature type="domain" description="ZP" evidence="3">
    <location>
        <begin position="124"/>
        <end position="396"/>
    </location>
</feature>
<feature type="signal peptide" evidence="2">
    <location>
        <begin position="1"/>
        <end position="18"/>
    </location>
</feature>
<keyword evidence="2" id="KW-0732">Signal</keyword>
<keyword evidence="1" id="KW-1133">Transmembrane helix</keyword>
<organism evidence="4 5">
    <name type="scientific">Trichomalopsis sarcophagae</name>
    <dbReference type="NCBI Taxonomy" id="543379"/>
    <lineage>
        <taxon>Eukaryota</taxon>
        <taxon>Metazoa</taxon>
        <taxon>Ecdysozoa</taxon>
        <taxon>Arthropoda</taxon>
        <taxon>Hexapoda</taxon>
        <taxon>Insecta</taxon>
        <taxon>Pterygota</taxon>
        <taxon>Neoptera</taxon>
        <taxon>Endopterygota</taxon>
        <taxon>Hymenoptera</taxon>
        <taxon>Apocrita</taxon>
        <taxon>Proctotrupomorpha</taxon>
        <taxon>Chalcidoidea</taxon>
        <taxon>Pteromalidae</taxon>
        <taxon>Pteromalinae</taxon>
        <taxon>Trichomalopsis</taxon>
    </lineage>
</organism>
<evidence type="ECO:0000256" key="1">
    <source>
        <dbReference type="SAM" id="Phobius"/>
    </source>
</evidence>
<keyword evidence="5" id="KW-1185">Reference proteome</keyword>
<keyword evidence="1" id="KW-0812">Transmembrane</keyword>
<sequence length="467" mass="52106">MCRDFSPWVLLLVPLCLGVAIEPVLLSYPTRRTAQRVYLPPESPVFALPEVVDNRARLPSVSSVDIEPARPALGLQTPFANQAADFYPVYAFTRGSAQEQRQRNVSNDVFEDLLPGQVQINDMSCQNSAEELYFRASLSPPKESDHPVIENAGSGSCKIAKLKSEYRIDFGKEDFWNCGVVDCSAESGRYYCLSLRFPTISGLRLRDDLKMTLQCRAQERVASHTRRLNLKAIDTAARMAPRVAAGGHKSAFETDIALYRKSFGAEQQVFDAKIESGGTLLLGEEILLRAAVREGDGWKYSKISEVTVHFVEKRQRKKIMNSLWILDSEGCLNPQVREICSGEQYRVSPLESYLLFKAFMFESMQESDEMVLSVKVIGCLSGEDCALNCPAGHSRKARDVGAQGRNGTHDWQNDITFRVVASPDRVEAASSWQTLGPYAGSVLLLGAIVVLVCVLEFYTRKRRPLRT</sequence>
<accession>A0A232EGI7</accession>
<name>A0A232EGI7_9HYME</name>
<dbReference type="PANTHER" id="PTHR39959:SF2">
    <property type="entry name" value="RE44287P"/>
    <property type="match status" value="1"/>
</dbReference>
<gene>
    <name evidence="4" type="ORF">TSAR_005411</name>
</gene>
<reference evidence="4 5" key="1">
    <citation type="journal article" date="2017" name="Curr. Biol.">
        <title>The Evolution of Venom by Co-option of Single-Copy Genes.</title>
        <authorList>
            <person name="Martinson E.O."/>
            <person name="Mrinalini"/>
            <person name="Kelkar Y.D."/>
            <person name="Chang C.H."/>
            <person name="Werren J.H."/>
        </authorList>
    </citation>
    <scope>NUCLEOTIDE SEQUENCE [LARGE SCALE GENOMIC DNA]</scope>
    <source>
        <strain evidence="4 5">Alberta</strain>
        <tissue evidence="4">Whole body</tissue>
    </source>
</reference>